<evidence type="ECO:0000256" key="1">
    <source>
        <dbReference type="HAMAP-Rule" id="MF_01411"/>
    </source>
</evidence>
<dbReference type="PANTHER" id="PTHR30189:SF1">
    <property type="entry name" value="LPS-ASSEMBLY PROTEIN LPTD"/>
    <property type="match status" value="1"/>
</dbReference>
<keyword evidence="1" id="KW-0472">Membrane</keyword>
<comment type="subcellular location">
    <subcellularLocation>
        <location evidence="1">Cell outer membrane</location>
    </subcellularLocation>
</comment>
<dbReference type="GO" id="GO:0009279">
    <property type="term" value="C:cell outer membrane"/>
    <property type="evidence" value="ECO:0007669"/>
    <property type="project" value="UniProtKB-SubCell"/>
</dbReference>
<dbReference type="InterPro" id="IPR007543">
    <property type="entry name" value="LptD_C"/>
</dbReference>
<evidence type="ECO:0000256" key="2">
    <source>
        <dbReference type="SAM" id="MobiDB-lite"/>
    </source>
</evidence>
<dbReference type="OrthoDB" id="9760225at2"/>
<dbReference type="AlphaFoldDB" id="A0A5B2TJU5"/>
<dbReference type="GO" id="GO:0043165">
    <property type="term" value="P:Gram-negative-bacterium-type cell outer membrane assembly"/>
    <property type="evidence" value="ECO:0007669"/>
    <property type="project" value="UniProtKB-UniRule"/>
</dbReference>
<dbReference type="GO" id="GO:1990351">
    <property type="term" value="C:transporter complex"/>
    <property type="evidence" value="ECO:0007669"/>
    <property type="project" value="TreeGrafter"/>
</dbReference>
<dbReference type="RefSeq" id="WP_149810127.1">
    <property type="nucleotide sequence ID" value="NZ_VUKA01000001.1"/>
</dbReference>
<dbReference type="InterPro" id="IPR020889">
    <property type="entry name" value="LipoPS_assembly_LptD"/>
</dbReference>
<keyword evidence="5" id="KW-1185">Reference proteome</keyword>
<evidence type="ECO:0000313" key="5">
    <source>
        <dbReference type="Proteomes" id="UP000322110"/>
    </source>
</evidence>
<sequence length="811" mass="88583">MEQAKRVAAANPAGNRKAGPGNTAPAWRALLLGGVALVALALPAGRGHAQHDARGWGGPATLPSGGPGHVPGAPGLSGPDALGQLAVPGGTGMDPGLATPAPPPAPLPPGAASPDQTGNNAPVTFTAEQVEYDRDNNLVTATGAVEAWQNERILRADRFTYNRQTGIAVAEGNVQLLQPDGQVLFADRAELTGNMRDGVLQGLSARLAQNGRMVATGARRTDGTILDLSRVLYSSCDLCADDPTAPPLWQLRARYATHDQAQKRLRYRDASLLMGGWPVFWTPYLSHPDPSVPRQSGFLTPSLGSSSFLGGFVETPYYWAIDPSSDLTLSPTFSTKQDPALGLDYRRRFNFGQVQLNASVGQRGGAEDEEGWGGHIFSKGLFAIDENWRTGFNLNRASSEAYLRAWRYPSQRQLASDLYLEGFWGTESYFRADTRFYQGLSEVDDTGQIPLVLPNLFGDRWFGRDRFGGYMTWDFNAFAISRTQGTDTRRLASRVTYERPSIDGMGAVWTLRGQADGIGRWADDFNEAPNFGNRSAVSDVQGNVRLGLDWRLPVTRSAGAYGSQLLEPRVQLVTGPATGRQLMVPNEDSYGFEFTDANLFQLNRFTGRDRQEGGTRVDAALRGAWFFPNGGQLEGLVGRSFRTTREDVFSEESGLRDKASDWVGRVRLSPTPWLDLIGRTRLDKDGLDARLVEAQARVSVSRVSLGASYLYTIPSDALISTRERREIAGSVQGQISRHWSAGAYGRYDMELDRAVGIGANLTYEDECLIFATHFSKSYAEPSSRSNYYPAETILLFRVSFKTIGDFGFRAI</sequence>
<dbReference type="GO" id="GO:0015920">
    <property type="term" value="P:lipopolysaccharide transport"/>
    <property type="evidence" value="ECO:0007669"/>
    <property type="project" value="InterPro"/>
</dbReference>
<comment type="function">
    <text evidence="1">Involved in the assembly of lipopolysaccharide (LPS) at the surface of the outer membrane.</text>
</comment>
<feature type="domain" description="LptD C-terminal" evidence="3">
    <location>
        <begin position="376"/>
        <end position="739"/>
    </location>
</feature>
<protein>
    <recommendedName>
        <fullName evidence="1">LPS-assembly protein LptD</fullName>
    </recommendedName>
</protein>
<dbReference type="EMBL" id="VUKA01000001">
    <property type="protein sequence ID" value="KAA2214188.1"/>
    <property type="molecule type" value="Genomic_DNA"/>
</dbReference>
<feature type="region of interest" description="Disordered" evidence="2">
    <location>
        <begin position="1"/>
        <end position="21"/>
    </location>
</feature>
<comment type="caution">
    <text evidence="1">Lacks conserved residue(s) required for the propagation of feature annotation.</text>
</comment>
<feature type="compositionally biased region" description="Pro residues" evidence="2">
    <location>
        <begin position="100"/>
        <end position="111"/>
    </location>
</feature>
<organism evidence="4 5">
    <name type="scientific">Teichococcus oryzae</name>
    <dbReference type="NCBI Taxonomy" id="1608942"/>
    <lineage>
        <taxon>Bacteria</taxon>
        <taxon>Pseudomonadati</taxon>
        <taxon>Pseudomonadota</taxon>
        <taxon>Alphaproteobacteria</taxon>
        <taxon>Acetobacterales</taxon>
        <taxon>Roseomonadaceae</taxon>
        <taxon>Roseomonas</taxon>
    </lineage>
</organism>
<dbReference type="Gene3D" id="2.60.450.10">
    <property type="entry name" value="Lipopolysaccharide (LPS) transport protein A like domain"/>
    <property type="match status" value="1"/>
</dbReference>
<name>A0A5B2TJU5_9PROT</name>
<evidence type="ECO:0000259" key="3">
    <source>
        <dbReference type="Pfam" id="PF04453"/>
    </source>
</evidence>
<dbReference type="Proteomes" id="UP000322110">
    <property type="component" value="Unassembled WGS sequence"/>
</dbReference>
<dbReference type="HAMAP" id="MF_01411">
    <property type="entry name" value="LPS_assembly_LptD"/>
    <property type="match status" value="1"/>
</dbReference>
<proteinExistence type="inferred from homology"/>
<reference evidence="4 5" key="1">
    <citation type="journal article" date="2015" name="Int. J. Syst. Evol. Microbiol.">
        <title>Roseomonas oryzae sp. nov., isolated from paddy rhizosphere soil.</title>
        <authorList>
            <person name="Ramaprasad E.V."/>
            <person name="Sasikala Ch."/>
            <person name="Ramana Ch.V."/>
        </authorList>
    </citation>
    <scope>NUCLEOTIDE SEQUENCE [LARGE SCALE GENOMIC DNA]</scope>
    <source>
        <strain evidence="4 5">KCTC 42542</strain>
    </source>
</reference>
<feature type="region of interest" description="Disordered" evidence="2">
    <location>
        <begin position="48"/>
        <end position="121"/>
    </location>
</feature>
<comment type="similarity">
    <text evidence="1">Belongs to the LptD family.</text>
</comment>
<keyword evidence="1" id="KW-0732">Signal</keyword>
<comment type="subunit">
    <text evidence="1">Component of the lipopolysaccharide transport and assembly complex.</text>
</comment>
<comment type="caution">
    <text evidence="4">The sequence shown here is derived from an EMBL/GenBank/DDBJ whole genome shotgun (WGS) entry which is preliminary data.</text>
</comment>
<accession>A0A5B2TJU5</accession>
<evidence type="ECO:0000313" key="4">
    <source>
        <dbReference type="EMBL" id="KAA2214188.1"/>
    </source>
</evidence>
<keyword evidence="1" id="KW-0998">Cell outer membrane</keyword>
<dbReference type="InterPro" id="IPR050218">
    <property type="entry name" value="LptD"/>
</dbReference>
<dbReference type="Pfam" id="PF04453">
    <property type="entry name" value="LptD"/>
    <property type="match status" value="1"/>
</dbReference>
<dbReference type="PANTHER" id="PTHR30189">
    <property type="entry name" value="LPS-ASSEMBLY PROTEIN"/>
    <property type="match status" value="1"/>
</dbReference>
<gene>
    <name evidence="1" type="primary">lptD</name>
    <name evidence="4" type="ORF">F0Q34_00175</name>
</gene>